<sequence length="151" mass="17678">MRWVAADVEMYQKAAEYVDTAIVPLLPVSFGDDMKQNASMAEFIGILTTQLEKQFKGRIFLFPDFVYIKGHEASIKALKEWENTLLDKQFKHVFYVTSDSSWRQQEKELTGNLLWLPSLSLEHMQEQQKVSIVEDQVKQLLSLFTEKWQED</sequence>
<evidence type="ECO:0008006" key="3">
    <source>
        <dbReference type="Google" id="ProtNLM"/>
    </source>
</evidence>
<dbReference type="OrthoDB" id="2678750at2"/>
<dbReference type="EMBL" id="BASE01000043">
    <property type="protein sequence ID" value="GAM13833.1"/>
    <property type="molecule type" value="Genomic_DNA"/>
</dbReference>
<name>A0A0A8X1M9_MESS1</name>
<dbReference type="Proteomes" id="UP000031014">
    <property type="component" value="Unassembled WGS sequence"/>
</dbReference>
<dbReference type="RefSeq" id="WP_041965656.1">
    <property type="nucleotide sequence ID" value="NZ_BASE01000043.1"/>
</dbReference>
<evidence type="ECO:0000313" key="1">
    <source>
        <dbReference type="EMBL" id="GAM13833.1"/>
    </source>
</evidence>
<comment type="caution">
    <text evidence="1">The sequence shown here is derived from an EMBL/GenBank/DDBJ whole genome shotgun (WGS) entry which is preliminary data.</text>
</comment>
<dbReference type="InterPro" id="IPR019615">
    <property type="entry name" value="DUF2487"/>
</dbReference>
<accession>A0A0A8X1M9</accession>
<evidence type="ECO:0000313" key="2">
    <source>
        <dbReference type="Proteomes" id="UP000031014"/>
    </source>
</evidence>
<reference evidence="1 2" key="1">
    <citation type="submission" date="2013-06" db="EMBL/GenBank/DDBJ databases">
        <title>Whole genome shotgun sequence of Bacillus selenatarsenatis SF-1.</title>
        <authorList>
            <person name="Kuroda M."/>
            <person name="Sei K."/>
            <person name="Yamashita M."/>
            <person name="Ike M."/>
        </authorList>
    </citation>
    <scope>NUCLEOTIDE SEQUENCE [LARGE SCALE GENOMIC DNA]</scope>
    <source>
        <strain evidence="1 2">SF-1</strain>
    </source>
</reference>
<dbReference type="Pfam" id="PF10673">
    <property type="entry name" value="DUF2487"/>
    <property type="match status" value="1"/>
</dbReference>
<protein>
    <recommendedName>
        <fullName evidence="3">TPR repeat protein</fullName>
    </recommendedName>
</protein>
<dbReference type="AlphaFoldDB" id="A0A0A8X1M9"/>
<organism evidence="1 2">
    <name type="scientific">Mesobacillus selenatarsenatis (strain DSM 18680 / JCM 14380 / FERM P-15431 / SF-1)</name>
    <dbReference type="NCBI Taxonomy" id="1321606"/>
    <lineage>
        <taxon>Bacteria</taxon>
        <taxon>Bacillati</taxon>
        <taxon>Bacillota</taxon>
        <taxon>Bacilli</taxon>
        <taxon>Bacillales</taxon>
        <taxon>Bacillaceae</taxon>
        <taxon>Mesobacillus</taxon>
    </lineage>
</organism>
<gene>
    <name evidence="1" type="ORF">SAMD00020551_1980</name>
</gene>
<dbReference type="STRING" id="1321606.SAMD00020551_1980"/>
<keyword evidence="2" id="KW-1185">Reference proteome</keyword>
<proteinExistence type="predicted"/>